<dbReference type="EMBL" id="JACJSG010000073">
    <property type="protein sequence ID" value="MBD2505211.1"/>
    <property type="molecule type" value="Genomic_DNA"/>
</dbReference>
<sequence length="51" mass="5753">MLGLGMRSRKHNAHIKKEYRQDGPNTWVGIGACEPSKQIVRVEDAIACKKM</sequence>
<accession>A0ABR8DEZ4</accession>
<dbReference type="PROSITE" id="PS51257">
    <property type="entry name" value="PROKAR_LIPOPROTEIN"/>
    <property type="match status" value="1"/>
</dbReference>
<evidence type="ECO:0000313" key="2">
    <source>
        <dbReference type="Proteomes" id="UP000661112"/>
    </source>
</evidence>
<proteinExistence type="predicted"/>
<name>A0ABR8DEZ4_9NOST</name>
<organism evidence="1 2">
    <name type="scientific">Anabaena azotica FACHB-119</name>
    <dbReference type="NCBI Taxonomy" id="947527"/>
    <lineage>
        <taxon>Bacteria</taxon>
        <taxon>Bacillati</taxon>
        <taxon>Cyanobacteriota</taxon>
        <taxon>Cyanophyceae</taxon>
        <taxon>Nostocales</taxon>
        <taxon>Nostocaceae</taxon>
        <taxon>Anabaena</taxon>
        <taxon>Anabaena azotica</taxon>
    </lineage>
</organism>
<keyword evidence="2" id="KW-1185">Reference proteome</keyword>
<dbReference type="RefSeq" id="WP_190479795.1">
    <property type="nucleotide sequence ID" value="NZ_JACJSG010000073.1"/>
</dbReference>
<protein>
    <submittedName>
        <fullName evidence="1">Uncharacterized protein</fullName>
    </submittedName>
</protein>
<reference evidence="1 2" key="1">
    <citation type="journal article" date="2020" name="ISME J.">
        <title>Comparative genomics reveals insights into cyanobacterial evolution and habitat adaptation.</title>
        <authorList>
            <person name="Chen M.Y."/>
            <person name="Teng W.K."/>
            <person name="Zhao L."/>
            <person name="Hu C.X."/>
            <person name="Zhou Y.K."/>
            <person name="Han B.P."/>
            <person name="Song L.R."/>
            <person name="Shu W.S."/>
        </authorList>
    </citation>
    <scope>NUCLEOTIDE SEQUENCE [LARGE SCALE GENOMIC DNA]</scope>
    <source>
        <strain evidence="1 2">FACHB-119</strain>
    </source>
</reference>
<evidence type="ECO:0000313" key="1">
    <source>
        <dbReference type="EMBL" id="MBD2505211.1"/>
    </source>
</evidence>
<gene>
    <name evidence="1" type="ORF">H6G83_32195</name>
</gene>
<dbReference type="Proteomes" id="UP000661112">
    <property type="component" value="Unassembled WGS sequence"/>
</dbReference>
<comment type="caution">
    <text evidence="1">The sequence shown here is derived from an EMBL/GenBank/DDBJ whole genome shotgun (WGS) entry which is preliminary data.</text>
</comment>